<evidence type="ECO:0000313" key="3">
    <source>
        <dbReference type="Proteomes" id="UP000800092"/>
    </source>
</evidence>
<dbReference type="EMBL" id="ML991796">
    <property type="protein sequence ID" value="KAF2234739.1"/>
    <property type="molecule type" value="Genomic_DNA"/>
</dbReference>
<dbReference type="AlphaFoldDB" id="A0A6A6HA60"/>
<dbReference type="PROSITE" id="PS50181">
    <property type="entry name" value="FBOX"/>
    <property type="match status" value="1"/>
</dbReference>
<protein>
    <recommendedName>
        <fullName evidence="1">F-box domain-containing protein</fullName>
    </recommendedName>
</protein>
<dbReference type="InterPro" id="IPR036047">
    <property type="entry name" value="F-box-like_dom_sf"/>
</dbReference>
<dbReference type="OrthoDB" id="3792649at2759"/>
<dbReference type="InterPro" id="IPR001810">
    <property type="entry name" value="F-box_dom"/>
</dbReference>
<reference evidence="2" key="1">
    <citation type="journal article" date="2020" name="Stud. Mycol.">
        <title>101 Dothideomycetes genomes: a test case for predicting lifestyles and emergence of pathogens.</title>
        <authorList>
            <person name="Haridas S."/>
            <person name="Albert R."/>
            <person name="Binder M."/>
            <person name="Bloem J."/>
            <person name="Labutti K."/>
            <person name="Salamov A."/>
            <person name="Andreopoulos B."/>
            <person name="Baker S."/>
            <person name="Barry K."/>
            <person name="Bills G."/>
            <person name="Bluhm B."/>
            <person name="Cannon C."/>
            <person name="Castanera R."/>
            <person name="Culley D."/>
            <person name="Daum C."/>
            <person name="Ezra D."/>
            <person name="Gonzalez J."/>
            <person name="Henrissat B."/>
            <person name="Kuo A."/>
            <person name="Liang C."/>
            <person name="Lipzen A."/>
            <person name="Lutzoni F."/>
            <person name="Magnuson J."/>
            <person name="Mondo S."/>
            <person name="Nolan M."/>
            <person name="Ohm R."/>
            <person name="Pangilinan J."/>
            <person name="Park H.-J."/>
            <person name="Ramirez L."/>
            <person name="Alfaro M."/>
            <person name="Sun H."/>
            <person name="Tritt A."/>
            <person name="Yoshinaga Y."/>
            <person name="Zwiers L.-H."/>
            <person name="Turgeon B."/>
            <person name="Goodwin S."/>
            <person name="Spatafora J."/>
            <person name="Crous P."/>
            <person name="Grigoriev I."/>
        </authorList>
    </citation>
    <scope>NUCLEOTIDE SEQUENCE</scope>
    <source>
        <strain evidence="2">Tuck. ex Michener</strain>
    </source>
</reference>
<evidence type="ECO:0000313" key="2">
    <source>
        <dbReference type="EMBL" id="KAF2234739.1"/>
    </source>
</evidence>
<feature type="domain" description="F-box" evidence="1">
    <location>
        <begin position="46"/>
        <end position="102"/>
    </location>
</feature>
<keyword evidence="3" id="KW-1185">Reference proteome</keyword>
<dbReference type="Proteomes" id="UP000800092">
    <property type="component" value="Unassembled WGS sequence"/>
</dbReference>
<proteinExistence type="predicted"/>
<dbReference type="Pfam" id="PF00646">
    <property type="entry name" value="F-box"/>
    <property type="match status" value="1"/>
</dbReference>
<accession>A0A6A6HA60</accession>
<dbReference type="SUPFAM" id="SSF81383">
    <property type="entry name" value="F-box domain"/>
    <property type="match status" value="1"/>
</dbReference>
<organism evidence="2 3">
    <name type="scientific">Viridothelium virens</name>
    <name type="common">Speckled blister lichen</name>
    <name type="synonym">Trypethelium virens</name>
    <dbReference type="NCBI Taxonomy" id="1048519"/>
    <lineage>
        <taxon>Eukaryota</taxon>
        <taxon>Fungi</taxon>
        <taxon>Dikarya</taxon>
        <taxon>Ascomycota</taxon>
        <taxon>Pezizomycotina</taxon>
        <taxon>Dothideomycetes</taxon>
        <taxon>Dothideomycetes incertae sedis</taxon>
        <taxon>Trypetheliales</taxon>
        <taxon>Trypetheliaceae</taxon>
        <taxon>Viridothelium</taxon>
    </lineage>
</organism>
<evidence type="ECO:0000259" key="1">
    <source>
        <dbReference type="PROSITE" id="PS50181"/>
    </source>
</evidence>
<name>A0A6A6HA60_VIRVR</name>
<sequence length="387" mass="44364">MKRSIQYFKNDRVSKRTDEEPQRAAELADLASTLADLRLVTQIVVPFPILKLPVELVLNVTDHLEPPAINALRMTCRRLYTVVSGIKRTQMCPECQLQFSKLIRRDRYAEICQLERDGGLDKRLLVCGACRKPHDRVFFSQGQKMLDPYLRHCFGMQGYLEFCPHRMFRLDKLRRLAYHQDGLLRDLPSLGLKLCRECPEKAQRHRGFGRLHLTGFSVPSHHRPGGRWARVEISRDYYITLASRSEPSFEGQVARALSKLNVRVCPHTKLSDLVPGLNTSAGSSKHPTEGAEYQVATERIPGDDLRRIAAPLEILPVSNETEWTSFYRSGCGVLNCKTRVELRRVPSWDCQTPSKDHIIATIRNDLGDLRDANDPRWLRQIVLLDET</sequence>
<gene>
    <name evidence="2" type="ORF">EV356DRAFT_501311</name>
</gene>